<evidence type="ECO:0000313" key="3">
    <source>
        <dbReference type="EMBL" id="MEZ3179615.1"/>
    </source>
</evidence>
<keyword evidence="4" id="KW-1185">Reference proteome</keyword>
<dbReference type="SMART" id="SM00923">
    <property type="entry name" value="MbtH"/>
    <property type="match status" value="1"/>
</dbReference>
<dbReference type="Pfam" id="PF03621">
    <property type="entry name" value="MbtH"/>
    <property type="match status" value="1"/>
</dbReference>
<feature type="region of interest" description="Disordered" evidence="1">
    <location>
        <begin position="1"/>
        <end position="20"/>
    </location>
</feature>
<evidence type="ECO:0000313" key="4">
    <source>
        <dbReference type="Proteomes" id="UP001567537"/>
    </source>
</evidence>
<reference evidence="3 4" key="1">
    <citation type="journal article" date="2021" name="Res Sq">
        <title>Streptomyces Pimoensis sp. nov., Isolated From the Taklimakan Desert in Xinjiang, China.</title>
        <authorList>
            <person name="Zhang P."/>
            <person name="Luo X."/>
            <person name="Luo X."/>
            <person name="Liu Z."/>
            <person name="Xia Z."/>
            <person name="Wan C."/>
            <person name="zhang L."/>
        </authorList>
    </citation>
    <scope>NUCLEOTIDE SEQUENCE [LARGE SCALE GENOMIC DNA]</scope>
    <source>
        <strain evidence="3 4">TRM75549</strain>
    </source>
</reference>
<gene>
    <name evidence="3" type="ORF">KYY02_13255</name>
</gene>
<dbReference type="EMBL" id="JAHWZY010000011">
    <property type="protein sequence ID" value="MEZ3179615.1"/>
    <property type="molecule type" value="Genomic_DNA"/>
</dbReference>
<sequence length="88" mass="9611">MTREPAGPFGPGPEDGREGHLVLENAGGRRSLWPAWRAVPSGWTSRFGPAPYERCVRRVAAGREWSPQPAQRPSSSTSPSASSVRQQR</sequence>
<evidence type="ECO:0000256" key="1">
    <source>
        <dbReference type="SAM" id="MobiDB-lite"/>
    </source>
</evidence>
<dbReference type="SUPFAM" id="SSF160582">
    <property type="entry name" value="MbtH-like"/>
    <property type="match status" value="1"/>
</dbReference>
<name>A0ABV4IY63_9ACTN</name>
<dbReference type="InterPro" id="IPR038020">
    <property type="entry name" value="MbtH-like_sf"/>
</dbReference>
<comment type="caution">
    <text evidence="3">The sequence shown here is derived from an EMBL/GenBank/DDBJ whole genome shotgun (WGS) entry which is preliminary data.</text>
</comment>
<protein>
    <submittedName>
        <fullName evidence="3">MbtH family protein</fullName>
    </submittedName>
</protein>
<dbReference type="Gene3D" id="3.90.820.10">
    <property type="entry name" value="Structural Genomics, Unknown Function 30-nov-00 1gh9 Mol_id"/>
    <property type="match status" value="1"/>
</dbReference>
<proteinExistence type="predicted"/>
<dbReference type="RefSeq" id="WP_371238168.1">
    <property type="nucleotide sequence ID" value="NZ_JAHWZY010000011.1"/>
</dbReference>
<dbReference type="InterPro" id="IPR005153">
    <property type="entry name" value="MbtH-like_dom"/>
</dbReference>
<dbReference type="Proteomes" id="UP001567537">
    <property type="component" value="Unassembled WGS sequence"/>
</dbReference>
<feature type="domain" description="MbtH-like" evidence="2">
    <location>
        <begin position="12"/>
        <end position="61"/>
    </location>
</feature>
<feature type="region of interest" description="Disordered" evidence="1">
    <location>
        <begin position="62"/>
        <end position="88"/>
    </location>
</feature>
<feature type="compositionally biased region" description="Low complexity" evidence="1">
    <location>
        <begin position="66"/>
        <end position="88"/>
    </location>
</feature>
<organism evidence="3 4">
    <name type="scientific">Streptomyces pimonensis</name>
    <dbReference type="NCBI Taxonomy" id="2860288"/>
    <lineage>
        <taxon>Bacteria</taxon>
        <taxon>Bacillati</taxon>
        <taxon>Actinomycetota</taxon>
        <taxon>Actinomycetes</taxon>
        <taxon>Kitasatosporales</taxon>
        <taxon>Streptomycetaceae</taxon>
        <taxon>Streptomyces</taxon>
    </lineage>
</organism>
<accession>A0ABV4IY63</accession>
<evidence type="ECO:0000259" key="2">
    <source>
        <dbReference type="SMART" id="SM00923"/>
    </source>
</evidence>